<proteinExistence type="predicted"/>
<protein>
    <recommendedName>
        <fullName evidence="4">Lipoprotein</fullName>
    </recommendedName>
</protein>
<evidence type="ECO:0000313" key="2">
    <source>
        <dbReference type="EMBL" id="AWN82006.1"/>
    </source>
</evidence>
<evidence type="ECO:0000313" key="3">
    <source>
        <dbReference type="Proteomes" id="UP000245872"/>
    </source>
</evidence>
<evidence type="ECO:0008006" key="4">
    <source>
        <dbReference type="Google" id="ProtNLM"/>
    </source>
</evidence>
<sequence>MGNKIKMVRLWKFLIYYSFTLVLVGCENVRSGQLGMLPQSKKENSIHIFRSGDTKKAKYQNKTIIRFVIMLGLLSAQLTPVGSEPMHNSMTSTPDQMVKIKEIRTLLYKRFSTFLFATGDVDTTTLCSLEASNAIILQQCKNDCTDRLNKLLKNEKIKELMKRYNSTSNNNKTTLYERDNKIRIQKENGDNYPKFAFTYKKNGTIMFYGWRDIDIRSQNSSKIFQSIPDEINKIWETKSSNQTERIKQLKKLVALLMNRVFTNDSQISSKKQTVDKWCNNRNQDAAMGLIKAIEQIVDLIEIEEKLQKLKIISLNKERLCSIHKITNEHPVLLTKRRFLRSLLCDSYKKGFVTPNELEKSNCNKEEFQLSKSNKNGQQAQRKKRQTEERLTQRSKQNRRNSFLPHNTKQ</sequence>
<feature type="compositionally biased region" description="Polar residues" evidence="1">
    <location>
        <begin position="369"/>
        <end position="379"/>
    </location>
</feature>
<dbReference type="EMBL" id="CP029619">
    <property type="protein sequence ID" value="AWN82006.1"/>
    <property type="molecule type" value="Genomic_DNA"/>
</dbReference>
<keyword evidence="3" id="KW-1185">Reference proteome</keyword>
<organism evidence="2 3">
    <name type="scientific">Candidatus Cardinium hertigii</name>
    <dbReference type="NCBI Taxonomy" id="247481"/>
    <lineage>
        <taxon>Bacteria</taxon>
        <taxon>Pseudomonadati</taxon>
        <taxon>Bacteroidota</taxon>
        <taxon>Cytophagia</taxon>
        <taxon>Cytophagales</taxon>
        <taxon>Amoebophilaceae</taxon>
        <taxon>Candidatus Cardinium</taxon>
    </lineage>
</organism>
<dbReference type="KEGG" id="cher:DK880_00695"/>
<gene>
    <name evidence="2" type="ORF">DK880_00695</name>
</gene>
<feature type="compositionally biased region" description="Polar residues" evidence="1">
    <location>
        <begin position="399"/>
        <end position="409"/>
    </location>
</feature>
<dbReference type="PROSITE" id="PS51257">
    <property type="entry name" value="PROKAR_LIPOPROTEIN"/>
    <property type="match status" value="1"/>
</dbReference>
<dbReference type="AlphaFoldDB" id="A0A2Z3LE51"/>
<accession>A0A2Z3LE51</accession>
<evidence type="ECO:0000256" key="1">
    <source>
        <dbReference type="SAM" id="MobiDB-lite"/>
    </source>
</evidence>
<name>A0A2Z3LE51_9BACT</name>
<reference evidence="2 3" key="1">
    <citation type="submission" date="2018-05" db="EMBL/GenBank/DDBJ databases">
        <title>Candidatus Cardinium hertigii Genome Assembly.</title>
        <authorList>
            <person name="Showmaker K.C."/>
            <person name="Walden K.O."/>
            <person name="Fields C.J."/>
            <person name="Lambert K.N."/>
            <person name="Hudson M.E."/>
        </authorList>
    </citation>
    <scope>NUCLEOTIDE SEQUENCE [LARGE SCALE GENOMIC DNA]</scope>
    <source>
        <strain evidence="3">cHgTN10</strain>
    </source>
</reference>
<dbReference type="Proteomes" id="UP000245872">
    <property type="component" value="Chromosome"/>
</dbReference>
<feature type="region of interest" description="Disordered" evidence="1">
    <location>
        <begin position="368"/>
        <end position="409"/>
    </location>
</feature>
<dbReference type="RefSeq" id="WP_109997408.1">
    <property type="nucleotide sequence ID" value="NZ_CP029619.1"/>
</dbReference>